<dbReference type="EMBL" id="WIXE01014901">
    <property type="protein sequence ID" value="KAK5973920.1"/>
    <property type="molecule type" value="Genomic_DNA"/>
</dbReference>
<protein>
    <submittedName>
        <fullName evidence="1">Uncharacterized protein</fullName>
    </submittedName>
</protein>
<proteinExistence type="predicted"/>
<gene>
    <name evidence="1" type="ORF">GCK32_020559</name>
</gene>
<accession>A0AAN8F681</accession>
<name>A0AAN8F681_TRICO</name>
<evidence type="ECO:0000313" key="2">
    <source>
        <dbReference type="Proteomes" id="UP001331761"/>
    </source>
</evidence>
<comment type="caution">
    <text evidence="1">The sequence shown here is derived from an EMBL/GenBank/DDBJ whole genome shotgun (WGS) entry which is preliminary data.</text>
</comment>
<dbReference type="AlphaFoldDB" id="A0AAN8F681"/>
<keyword evidence="2" id="KW-1185">Reference proteome</keyword>
<evidence type="ECO:0000313" key="1">
    <source>
        <dbReference type="EMBL" id="KAK5973920.1"/>
    </source>
</evidence>
<reference evidence="1 2" key="1">
    <citation type="submission" date="2019-10" db="EMBL/GenBank/DDBJ databases">
        <title>Assembly and Annotation for the nematode Trichostrongylus colubriformis.</title>
        <authorList>
            <person name="Martin J."/>
        </authorList>
    </citation>
    <scope>NUCLEOTIDE SEQUENCE [LARGE SCALE GENOMIC DNA]</scope>
    <source>
        <strain evidence="1">G859</strain>
        <tissue evidence="1">Whole worm</tissue>
    </source>
</reference>
<sequence>MERATTFFTILQAMHSTLDNVYLREIQRAEFTQYIQH</sequence>
<organism evidence="1 2">
    <name type="scientific">Trichostrongylus colubriformis</name>
    <name type="common">Black scour worm</name>
    <dbReference type="NCBI Taxonomy" id="6319"/>
    <lineage>
        <taxon>Eukaryota</taxon>
        <taxon>Metazoa</taxon>
        <taxon>Ecdysozoa</taxon>
        <taxon>Nematoda</taxon>
        <taxon>Chromadorea</taxon>
        <taxon>Rhabditida</taxon>
        <taxon>Rhabditina</taxon>
        <taxon>Rhabditomorpha</taxon>
        <taxon>Strongyloidea</taxon>
        <taxon>Trichostrongylidae</taxon>
        <taxon>Trichostrongylus</taxon>
    </lineage>
</organism>
<dbReference type="Proteomes" id="UP001331761">
    <property type="component" value="Unassembled WGS sequence"/>
</dbReference>